<feature type="binding site" evidence="5">
    <location>
        <position position="40"/>
    </location>
    <ligand>
        <name>ATP</name>
        <dbReference type="ChEBI" id="CHEBI:30616"/>
    </ligand>
</feature>
<keyword evidence="2 5" id="KW-0547">Nucleotide-binding</keyword>
<protein>
    <submittedName>
        <fullName evidence="7">Serine/threonine-protein kinase</fullName>
        <ecNumber evidence="7">2.7.11.1</ecNumber>
    </submittedName>
</protein>
<dbReference type="SMART" id="SM00220">
    <property type="entry name" value="S_TKc"/>
    <property type="match status" value="1"/>
</dbReference>
<dbReference type="PANTHER" id="PTHR43289:SF34">
    <property type="entry name" value="SERINE_THREONINE-PROTEIN KINASE YBDM-RELATED"/>
    <property type="match status" value="1"/>
</dbReference>
<dbReference type="EMBL" id="CP163442">
    <property type="protein sequence ID" value="XDQ49925.1"/>
    <property type="molecule type" value="Genomic_DNA"/>
</dbReference>
<evidence type="ECO:0000256" key="4">
    <source>
        <dbReference type="ARBA" id="ARBA00022840"/>
    </source>
</evidence>
<dbReference type="EC" id="2.7.11.1" evidence="7"/>
<keyword evidence="3 7" id="KW-0418">Kinase</keyword>
<dbReference type="GO" id="GO:0005524">
    <property type="term" value="F:ATP binding"/>
    <property type="evidence" value="ECO:0007669"/>
    <property type="project" value="UniProtKB-UniRule"/>
</dbReference>
<reference evidence="7" key="1">
    <citation type="submission" date="2024-07" db="EMBL/GenBank/DDBJ databases">
        <authorList>
            <person name="Yu S.T."/>
        </authorList>
    </citation>
    <scope>NUCLEOTIDE SEQUENCE</scope>
    <source>
        <strain evidence="7">R39</strain>
        <plasmid evidence="7">unnamed1</plasmid>
    </source>
</reference>
<evidence type="ECO:0000256" key="2">
    <source>
        <dbReference type="ARBA" id="ARBA00022741"/>
    </source>
</evidence>
<dbReference type="AlphaFoldDB" id="A0AB39R860"/>
<evidence type="ECO:0000313" key="7">
    <source>
        <dbReference type="EMBL" id="XDQ49925.1"/>
    </source>
</evidence>
<keyword evidence="4 5" id="KW-0067">ATP-binding</keyword>
<evidence type="ECO:0000256" key="3">
    <source>
        <dbReference type="ARBA" id="ARBA00022777"/>
    </source>
</evidence>
<evidence type="ECO:0000256" key="5">
    <source>
        <dbReference type="PROSITE-ProRule" id="PRU10141"/>
    </source>
</evidence>
<accession>A0AB39R860</accession>
<dbReference type="Gene3D" id="1.10.510.10">
    <property type="entry name" value="Transferase(Phosphotransferase) domain 1"/>
    <property type="match status" value="1"/>
</dbReference>
<dbReference type="CDD" id="cd14014">
    <property type="entry name" value="STKc_PknB_like"/>
    <property type="match status" value="1"/>
</dbReference>
<dbReference type="Gene3D" id="3.30.200.20">
    <property type="entry name" value="Phosphorylase Kinase, domain 1"/>
    <property type="match status" value="1"/>
</dbReference>
<dbReference type="Pfam" id="PF21196">
    <property type="entry name" value="PcrA_UvrD_tudor"/>
    <property type="match status" value="1"/>
</dbReference>
<gene>
    <name evidence="7" type="ORF">AB5J52_48245</name>
</gene>
<geneLocation type="plasmid" evidence="7">
    <name>unnamed1</name>
</geneLocation>
<sequence length="414" mass="43391">MRSGDPERFGPFLVLERLGSGGMGTVYLARSPGGRLVAVKTVHADQAADPGVRERFRREIEAARRISGFWTAPVVDADADAAIPWVATAYLDAPDLGEHIRRHGPLPATGLLALAAGLAEALAAIHQAGLTHRDVKPANIVITDDGPRIIDFGIARADTAASLTTAGAILGTPAYMSPEQASGATTGPAGDVFSLGSVLYYAATGTGPFGHGTVPALLHRVVHHEPDFTAIPHALRTALAACLHKQPARRPTAAALLALLINPPAPIDGEQPQVPRPAPPASPPVWWEQPNPTVRYTMPLPPQPTPYNDSPAPGGGWWSVKATVPKAAGPAFATGPEAVLEYQAAHAQARGRAPGPRVDAVAVGDVVEHDRFGTGTVIEVKGEGLRAVALVSFGPQKKLRRLHLRYAPMRKIGA</sequence>
<dbReference type="InterPro" id="IPR011009">
    <property type="entry name" value="Kinase-like_dom_sf"/>
</dbReference>
<dbReference type="PROSITE" id="PS50011">
    <property type="entry name" value="PROTEIN_KINASE_DOM"/>
    <property type="match status" value="1"/>
</dbReference>
<dbReference type="InterPro" id="IPR017441">
    <property type="entry name" value="Protein_kinase_ATP_BS"/>
</dbReference>
<name>A0AB39R860_9ACTN</name>
<dbReference type="InterPro" id="IPR008271">
    <property type="entry name" value="Ser/Thr_kinase_AS"/>
</dbReference>
<dbReference type="RefSeq" id="WP_369228450.1">
    <property type="nucleotide sequence ID" value="NZ_CP163442.1"/>
</dbReference>
<dbReference type="Pfam" id="PF00069">
    <property type="entry name" value="Pkinase"/>
    <property type="match status" value="1"/>
</dbReference>
<dbReference type="GO" id="GO:0004674">
    <property type="term" value="F:protein serine/threonine kinase activity"/>
    <property type="evidence" value="ECO:0007669"/>
    <property type="project" value="UniProtKB-EC"/>
</dbReference>
<evidence type="ECO:0000259" key="6">
    <source>
        <dbReference type="PROSITE" id="PS50011"/>
    </source>
</evidence>
<dbReference type="PANTHER" id="PTHR43289">
    <property type="entry name" value="MITOGEN-ACTIVATED PROTEIN KINASE KINASE KINASE 20-RELATED"/>
    <property type="match status" value="1"/>
</dbReference>
<keyword evidence="1 7" id="KW-0808">Transferase</keyword>
<dbReference type="InterPro" id="IPR000719">
    <property type="entry name" value="Prot_kinase_dom"/>
</dbReference>
<evidence type="ECO:0000256" key="1">
    <source>
        <dbReference type="ARBA" id="ARBA00022679"/>
    </source>
</evidence>
<proteinExistence type="predicted"/>
<dbReference type="SUPFAM" id="SSF56112">
    <property type="entry name" value="Protein kinase-like (PK-like)"/>
    <property type="match status" value="1"/>
</dbReference>
<dbReference type="PROSITE" id="PS00108">
    <property type="entry name" value="PROTEIN_KINASE_ST"/>
    <property type="match status" value="1"/>
</dbReference>
<organism evidence="7">
    <name type="scientific">Streptomyces sp. R39</name>
    <dbReference type="NCBI Taxonomy" id="3238631"/>
    <lineage>
        <taxon>Bacteria</taxon>
        <taxon>Bacillati</taxon>
        <taxon>Actinomycetota</taxon>
        <taxon>Actinomycetes</taxon>
        <taxon>Kitasatosporales</taxon>
        <taxon>Streptomycetaceae</taxon>
        <taxon>Streptomyces</taxon>
    </lineage>
</organism>
<feature type="domain" description="Protein kinase" evidence="6">
    <location>
        <begin position="12"/>
        <end position="265"/>
    </location>
</feature>
<dbReference type="PROSITE" id="PS00107">
    <property type="entry name" value="PROTEIN_KINASE_ATP"/>
    <property type="match status" value="1"/>
</dbReference>
<keyword evidence="7" id="KW-0614">Plasmid</keyword>